<dbReference type="InterPro" id="IPR036047">
    <property type="entry name" value="F-box-like_dom_sf"/>
</dbReference>
<dbReference type="InterPro" id="IPR001810">
    <property type="entry name" value="F-box_dom"/>
</dbReference>
<accession>A0A197KCH3</accession>
<gene>
    <name evidence="3" type="ORF">K457DRAFT_28318</name>
</gene>
<dbReference type="Proteomes" id="UP000078512">
    <property type="component" value="Unassembled WGS sequence"/>
</dbReference>
<evidence type="ECO:0000313" key="3">
    <source>
        <dbReference type="EMBL" id="OAQ34391.1"/>
    </source>
</evidence>
<evidence type="ECO:0000259" key="2">
    <source>
        <dbReference type="SMART" id="SM00256"/>
    </source>
</evidence>
<dbReference type="Gene3D" id="1.20.1280.50">
    <property type="match status" value="1"/>
</dbReference>
<sequence length="1249" mass="144301">MRDPPSKQSSSPPSSPSGRPLSPLDVPELLEHILSYLSPYTLARTVVHVCREWLLLVQGRLHREVSWDSDWKPFAPEQALNRLPGAERFVIRGFQSKYDRYGPDIDAAFQDLQRSSSQLALDDRYKGATLAGFNQPLREVVLQTNYDFKDELKNTLPFPPSLTRLKIDHMAELAVDIRRILTMCPLLESLHLLTQNILTMAPNLEGLQLVSILQDSNGSRWDWKRFSKYIQSLSLQLKRFHFSMFQEVLPDDELHEAAFSICPHARDRTFSHYDLTPTVVRTLTELQFFLTSLEILPPPNYLCHPRGWSLDEQVMDSVQSGQPLHQFLCEGPSLRHLKTLKMAYLLDFMDIHRRLEMYTPRKKEGEGQPTVALADVTPGIWICRDLTTLEVDVHFHRKVTRRGAYLPRTVYGYISRVCPRLQDLRITFPFFCLMHLRTLNGRENPYSLEAGMCLLSRLVYLERLRVYHYAVTCKVWELNWLCRSGRIIENRNERRRIVDGWTILLEREAVKEGARLETDTGANCVRRAAAAAARGDDVELMTGLQKLGLLQDVRDMVLEMDGDNFVCLPELISTKTTPSPLDIPEILEQIFAYLDDSTLRRSVSPVCRQWFFLSKNHLVRDIVWHQSLGSSRKRKLLRKLPGAGRFHYCQLYIPTAQNQCKHPFDMDVMHALDRLESAYRQKQLEREQQRRRKSQSNTVVSNNDNRKRHPTSTSSTLYDATSPLREMNLYIAYARLSCLETFTYPSSLSRLKIALGYPYYAHFDLGKVLRGCPLLEHFCAKGYGPSALRWTQFVLSTSNMLPHRQEQQQPFRLCSLILVNIYLPQDDLEFLLRFTPKLNELKLVANIWHDDKKYDWTRLFASLKANNITLDKAHFSTLGKRMSSEEIKLLWTDVCPRSSSERSLWALDVTPQLLQTVFLQQDILTTLEVFWMPDNHLPFRTNCEEALSGAHRLVHQYLCDSPYLAHLTTLKTVIRLKELDLFGRGGYINLDRAHDAIEPDKGRYFSITSPGPTLPPRIWRCRGLRTLHIIVHLPDPFQPVSSRILFGYIARVCPAVEDLQICVPRACHYINMGGRLSGLDSPEPFLRLAGGFCLLGRLECLQKLRVFRDLGDRTSSCEDWELDWIVTLRNGGKGRKMAQSTRKRQEEVESWKLWLANEERIEAARCHARQQLSENGISSSSGDSGSDASVKDKEVLFQLRNLGLLLDVEEMVREMDEKDVRPMPSLERLSFNYPTLLRPEEELEQLFSK</sequence>
<dbReference type="SMART" id="SM00256">
    <property type="entry name" value="FBOX"/>
    <property type="match status" value="2"/>
</dbReference>
<dbReference type="OrthoDB" id="2429344at2759"/>
<dbReference type="AlphaFoldDB" id="A0A197KCH3"/>
<organism evidence="3 4">
    <name type="scientific">Linnemannia elongata AG-77</name>
    <dbReference type="NCBI Taxonomy" id="1314771"/>
    <lineage>
        <taxon>Eukaryota</taxon>
        <taxon>Fungi</taxon>
        <taxon>Fungi incertae sedis</taxon>
        <taxon>Mucoromycota</taxon>
        <taxon>Mortierellomycotina</taxon>
        <taxon>Mortierellomycetes</taxon>
        <taxon>Mortierellales</taxon>
        <taxon>Mortierellaceae</taxon>
        <taxon>Linnemannia</taxon>
    </lineage>
</organism>
<dbReference type="EMBL" id="KV442017">
    <property type="protein sequence ID" value="OAQ34391.1"/>
    <property type="molecule type" value="Genomic_DNA"/>
</dbReference>
<dbReference type="SUPFAM" id="SSF81383">
    <property type="entry name" value="F-box domain"/>
    <property type="match status" value="2"/>
</dbReference>
<dbReference type="Gene3D" id="3.80.10.10">
    <property type="entry name" value="Ribonuclease Inhibitor"/>
    <property type="match status" value="1"/>
</dbReference>
<protein>
    <recommendedName>
        <fullName evidence="2">F-box domain-containing protein</fullName>
    </recommendedName>
</protein>
<proteinExistence type="predicted"/>
<feature type="domain" description="F-box" evidence="2">
    <location>
        <begin position="26"/>
        <end position="65"/>
    </location>
</feature>
<feature type="domain" description="F-box" evidence="2">
    <location>
        <begin position="583"/>
        <end position="623"/>
    </location>
</feature>
<evidence type="ECO:0000313" key="4">
    <source>
        <dbReference type="Proteomes" id="UP000078512"/>
    </source>
</evidence>
<reference evidence="3 4" key="1">
    <citation type="submission" date="2016-05" db="EMBL/GenBank/DDBJ databases">
        <title>Genome sequencing reveals origins of a unique bacterial endosymbiosis in the earliest lineages of terrestrial Fungi.</title>
        <authorList>
            <consortium name="DOE Joint Genome Institute"/>
            <person name="Uehling J."/>
            <person name="Gryganskyi A."/>
            <person name="Hameed K."/>
            <person name="Tschaplinski T."/>
            <person name="Misztal P."/>
            <person name="Wu S."/>
            <person name="Desiro A."/>
            <person name="Vande Pol N."/>
            <person name="Du Z.-Y."/>
            <person name="Zienkiewicz A."/>
            <person name="Zienkiewicz K."/>
            <person name="Morin E."/>
            <person name="Tisserant E."/>
            <person name="Splivallo R."/>
            <person name="Hainaut M."/>
            <person name="Henrissat B."/>
            <person name="Ohm R."/>
            <person name="Kuo A."/>
            <person name="Yan J."/>
            <person name="Lipzen A."/>
            <person name="Nolan M."/>
            <person name="Labutti K."/>
            <person name="Barry K."/>
            <person name="Goldstein A."/>
            <person name="Labbe J."/>
            <person name="Schadt C."/>
            <person name="Tuskan G."/>
            <person name="Grigoriev I."/>
            <person name="Martin F."/>
            <person name="Vilgalys R."/>
            <person name="Bonito G."/>
        </authorList>
    </citation>
    <scope>NUCLEOTIDE SEQUENCE [LARGE SCALE GENOMIC DNA]</scope>
    <source>
        <strain evidence="3 4">AG-77</strain>
    </source>
</reference>
<keyword evidence="4" id="KW-1185">Reference proteome</keyword>
<feature type="region of interest" description="Disordered" evidence="1">
    <location>
        <begin position="682"/>
        <end position="718"/>
    </location>
</feature>
<evidence type="ECO:0000256" key="1">
    <source>
        <dbReference type="SAM" id="MobiDB-lite"/>
    </source>
</evidence>
<dbReference type="Pfam" id="PF12937">
    <property type="entry name" value="F-box-like"/>
    <property type="match status" value="1"/>
</dbReference>
<feature type="region of interest" description="Disordered" evidence="1">
    <location>
        <begin position="1"/>
        <end position="22"/>
    </location>
</feature>
<dbReference type="InterPro" id="IPR032675">
    <property type="entry name" value="LRR_dom_sf"/>
</dbReference>
<dbReference type="SUPFAM" id="SSF52047">
    <property type="entry name" value="RNI-like"/>
    <property type="match status" value="1"/>
</dbReference>
<name>A0A197KCH3_9FUNG</name>